<dbReference type="GO" id="GO:0015562">
    <property type="term" value="F:efflux transmembrane transporter activity"/>
    <property type="evidence" value="ECO:0007669"/>
    <property type="project" value="TreeGrafter"/>
</dbReference>
<gene>
    <name evidence="6" type="primary">macA_6</name>
    <name evidence="6" type="ORF">CA13_58540</name>
</gene>
<dbReference type="InterPro" id="IPR006143">
    <property type="entry name" value="RND_pump_MFP"/>
</dbReference>
<feature type="compositionally biased region" description="Polar residues" evidence="2">
    <location>
        <begin position="16"/>
        <end position="31"/>
    </location>
</feature>
<keyword evidence="3" id="KW-1133">Transmembrane helix</keyword>
<dbReference type="RefSeq" id="WP_146402073.1">
    <property type="nucleotide sequence ID" value="NZ_SJPJ01000001.1"/>
</dbReference>
<dbReference type="PANTHER" id="PTHR30469:SF38">
    <property type="entry name" value="HLYD FAMILY SECRETION PROTEIN"/>
    <property type="match status" value="1"/>
</dbReference>
<evidence type="ECO:0000259" key="4">
    <source>
        <dbReference type="Pfam" id="PF25954"/>
    </source>
</evidence>
<evidence type="ECO:0000256" key="3">
    <source>
        <dbReference type="SAM" id="Phobius"/>
    </source>
</evidence>
<accession>A0A5C5ZB63</accession>
<dbReference type="Gene3D" id="2.40.420.20">
    <property type="match status" value="1"/>
</dbReference>
<dbReference type="PANTHER" id="PTHR30469">
    <property type="entry name" value="MULTIDRUG RESISTANCE PROTEIN MDTA"/>
    <property type="match status" value="1"/>
</dbReference>
<dbReference type="Proteomes" id="UP000315010">
    <property type="component" value="Unassembled WGS sequence"/>
</dbReference>
<sequence>MPETKVQDTATVPAKTDQSSSETQLRGSSGSDRLASLQIEWAPSNKKRGRRIWPWLVLLLLGGLGFVAYRFGEHVGLPSSDEIASATWLPEIMQNRVDVQLKSVVVQKGRSADAVVVATGYLRSHRQAGIGARSSGRINVITFEEGDKVQKGDLLAELDHKDLDASLAAAAAAVAKAEAAMGEQNILIEQADADRERAVRLRRTNSISESEYDQARFSHAAAVARLRSLSADVELMKAQKQQSEQLLENMFIRAPFDGTVISKDAEEGESILPGGTGGSSGRGSVATIADLDRLEIECDVQEGYISRVEPTQEVDIAVDAVPDKKYHGKVSKIIPMGDRARATIKVRVEIVDADDLLFPEMSGTVFFLPTEKELQINDEPRMFCDEKSIDTDSDEKTFVWVVDDERRAQKIQVDVGEVRDGRIEILDGLMGRERLIMDPDNLKPDTPVRIIE</sequence>
<dbReference type="Gene3D" id="2.40.50.100">
    <property type="match status" value="1"/>
</dbReference>
<dbReference type="InterPro" id="IPR058792">
    <property type="entry name" value="Beta-barrel_RND_2"/>
</dbReference>
<feature type="domain" description="CzcB-like barrel-sandwich hybrid" evidence="5">
    <location>
        <begin position="128"/>
        <end position="271"/>
    </location>
</feature>
<evidence type="ECO:0000256" key="1">
    <source>
        <dbReference type="ARBA" id="ARBA00009477"/>
    </source>
</evidence>
<dbReference type="Pfam" id="PF25954">
    <property type="entry name" value="Beta-barrel_RND_2"/>
    <property type="match status" value="1"/>
</dbReference>
<dbReference type="SUPFAM" id="SSF111369">
    <property type="entry name" value="HlyD-like secretion proteins"/>
    <property type="match status" value="1"/>
</dbReference>
<organism evidence="6 7">
    <name type="scientific">Novipirellula herctigrandis</name>
    <dbReference type="NCBI Taxonomy" id="2527986"/>
    <lineage>
        <taxon>Bacteria</taxon>
        <taxon>Pseudomonadati</taxon>
        <taxon>Planctomycetota</taxon>
        <taxon>Planctomycetia</taxon>
        <taxon>Pirellulales</taxon>
        <taxon>Pirellulaceae</taxon>
        <taxon>Novipirellula</taxon>
    </lineage>
</organism>
<name>A0A5C5ZB63_9BACT</name>
<proteinExistence type="inferred from homology"/>
<feature type="region of interest" description="Disordered" evidence="2">
    <location>
        <begin position="1"/>
        <end position="31"/>
    </location>
</feature>
<keyword evidence="3" id="KW-0812">Transmembrane</keyword>
<keyword evidence="7" id="KW-1185">Reference proteome</keyword>
<dbReference type="Gene3D" id="2.40.30.170">
    <property type="match status" value="1"/>
</dbReference>
<dbReference type="Pfam" id="PF25973">
    <property type="entry name" value="BSH_CzcB"/>
    <property type="match status" value="1"/>
</dbReference>
<dbReference type="EMBL" id="SJPJ01000001">
    <property type="protein sequence ID" value="TWT84376.1"/>
    <property type="molecule type" value="Genomic_DNA"/>
</dbReference>
<evidence type="ECO:0000259" key="5">
    <source>
        <dbReference type="Pfam" id="PF25973"/>
    </source>
</evidence>
<dbReference type="GO" id="GO:1990281">
    <property type="term" value="C:efflux pump complex"/>
    <property type="evidence" value="ECO:0007669"/>
    <property type="project" value="TreeGrafter"/>
</dbReference>
<evidence type="ECO:0000313" key="7">
    <source>
        <dbReference type="Proteomes" id="UP000315010"/>
    </source>
</evidence>
<protein>
    <submittedName>
        <fullName evidence="6">Macrolide export protein MacA</fullName>
    </submittedName>
</protein>
<comment type="caution">
    <text evidence="6">The sequence shown here is derived from an EMBL/GenBank/DDBJ whole genome shotgun (WGS) entry which is preliminary data.</text>
</comment>
<feature type="domain" description="CusB-like beta-barrel" evidence="4">
    <location>
        <begin position="296"/>
        <end position="365"/>
    </location>
</feature>
<dbReference type="NCBIfam" id="TIGR01730">
    <property type="entry name" value="RND_mfp"/>
    <property type="match status" value="1"/>
</dbReference>
<comment type="similarity">
    <text evidence="1">Belongs to the membrane fusion protein (MFP) (TC 8.A.1) family.</text>
</comment>
<evidence type="ECO:0000313" key="6">
    <source>
        <dbReference type="EMBL" id="TWT84376.1"/>
    </source>
</evidence>
<dbReference type="InterPro" id="IPR058647">
    <property type="entry name" value="BSH_CzcB-like"/>
</dbReference>
<reference evidence="6 7" key="1">
    <citation type="submission" date="2019-02" db="EMBL/GenBank/DDBJ databases">
        <title>Deep-cultivation of Planctomycetes and their phenomic and genomic characterization uncovers novel biology.</title>
        <authorList>
            <person name="Wiegand S."/>
            <person name="Jogler M."/>
            <person name="Boedeker C."/>
            <person name="Pinto D."/>
            <person name="Vollmers J."/>
            <person name="Rivas-Marin E."/>
            <person name="Kohn T."/>
            <person name="Peeters S.H."/>
            <person name="Heuer A."/>
            <person name="Rast P."/>
            <person name="Oberbeckmann S."/>
            <person name="Bunk B."/>
            <person name="Jeske O."/>
            <person name="Meyerdierks A."/>
            <person name="Storesund J.E."/>
            <person name="Kallscheuer N."/>
            <person name="Luecker S."/>
            <person name="Lage O.M."/>
            <person name="Pohl T."/>
            <person name="Merkel B.J."/>
            <person name="Hornburger P."/>
            <person name="Mueller R.-W."/>
            <person name="Bruemmer F."/>
            <person name="Labrenz M."/>
            <person name="Spormann A.M."/>
            <person name="Op Den Camp H."/>
            <person name="Overmann J."/>
            <person name="Amann R."/>
            <person name="Jetten M.S.M."/>
            <person name="Mascher T."/>
            <person name="Medema M.H."/>
            <person name="Devos D.P."/>
            <person name="Kaster A.-K."/>
            <person name="Ovreas L."/>
            <person name="Rohde M."/>
            <person name="Galperin M.Y."/>
            <person name="Jogler C."/>
        </authorList>
    </citation>
    <scope>NUCLEOTIDE SEQUENCE [LARGE SCALE GENOMIC DNA]</scope>
    <source>
        <strain evidence="6 7">CA13</strain>
    </source>
</reference>
<feature type="transmembrane region" description="Helical" evidence="3">
    <location>
        <begin position="52"/>
        <end position="72"/>
    </location>
</feature>
<dbReference type="AlphaFoldDB" id="A0A5C5ZB63"/>
<keyword evidence="3" id="KW-0472">Membrane</keyword>
<evidence type="ECO:0000256" key="2">
    <source>
        <dbReference type="SAM" id="MobiDB-lite"/>
    </source>
</evidence>
<dbReference type="OrthoDB" id="9806939at2"/>